<dbReference type="Proteomes" id="UP001144978">
    <property type="component" value="Unassembled WGS sequence"/>
</dbReference>
<gene>
    <name evidence="1" type="ORF">NUW54_g13970</name>
</gene>
<name>A0ACC1MFV6_9APHY</name>
<evidence type="ECO:0000313" key="2">
    <source>
        <dbReference type="Proteomes" id="UP001144978"/>
    </source>
</evidence>
<proteinExistence type="predicted"/>
<accession>A0ACC1MFV6</accession>
<sequence length="119" mass="13243">MYPSGDQSHYSLQQEAAQPVVEAVLPPAEPVPIPLDPEDGGSGEQVYVMPVMPEILERDVPDPGEAEKALDKVLSYVRANYADLELNSTHLELLMDIKYKLYGRATGQPYDSRYTPKHT</sequence>
<dbReference type="EMBL" id="JANSHE010006849">
    <property type="protein sequence ID" value="KAJ2965872.1"/>
    <property type="molecule type" value="Genomic_DNA"/>
</dbReference>
<keyword evidence="2" id="KW-1185">Reference proteome</keyword>
<protein>
    <submittedName>
        <fullName evidence="1">Uncharacterized protein</fullName>
    </submittedName>
</protein>
<evidence type="ECO:0000313" key="1">
    <source>
        <dbReference type="EMBL" id="KAJ2965872.1"/>
    </source>
</evidence>
<reference evidence="1" key="1">
    <citation type="submission" date="2022-08" db="EMBL/GenBank/DDBJ databases">
        <title>Genome Sequence of Pycnoporus sanguineus.</title>
        <authorList>
            <person name="Buettner E."/>
        </authorList>
    </citation>
    <scope>NUCLEOTIDE SEQUENCE</scope>
    <source>
        <strain evidence="1">CG-C14</strain>
    </source>
</reference>
<comment type="caution">
    <text evidence="1">The sequence shown here is derived from an EMBL/GenBank/DDBJ whole genome shotgun (WGS) entry which is preliminary data.</text>
</comment>
<organism evidence="1 2">
    <name type="scientific">Trametes sanguinea</name>
    <dbReference type="NCBI Taxonomy" id="158606"/>
    <lineage>
        <taxon>Eukaryota</taxon>
        <taxon>Fungi</taxon>
        <taxon>Dikarya</taxon>
        <taxon>Basidiomycota</taxon>
        <taxon>Agaricomycotina</taxon>
        <taxon>Agaricomycetes</taxon>
        <taxon>Polyporales</taxon>
        <taxon>Polyporaceae</taxon>
        <taxon>Trametes</taxon>
    </lineage>
</organism>